<evidence type="ECO:0000313" key="3">
    <source>
        <dbReference type="Proteomes" id="UP000671995"/>
    </source>
</evidence>
<proteinExistence type="predicted"/>
<gene>
    <name evidence="2" type="ORF">HRI96_11535</name>
</gene>
<evidence type="ECO:0000259" key="1">
    <source>
        <dbReference type="PROSITE" id="PS51833"/>
    </source>
</evidence>
<dbReference type="PANTHER" id="PTHR33525:SF3">
    <property type="entry name" value="RIBONUCLEASE Y"/>
    <property type="match status" value="1"/>
</dbReference>
<dbReference type="InterPro" id="IPR052340">
    <property type="entry name" value="RNase_Y/CdgJ"/>
</dbReference>
<dbReference type="Pfam" id="PF08668">
    <property type="entry name" value="HDOD"/>
    <property type="match status" value="1"/>
</dbReference>
<dbReference type="PANTHER" id="PTHR33525">
    <property type="match status" value="1"/>
</dbReference>
<dbReference type="SUPFAM" id="SSF109604">
    <property type="entry name" value="HD-domain/PDEase-like"/>
    <property type="match status" value="1"/>
</dbReference>
<dbReference type="AlphaFoldDB" id="A0A975F1S5"/>
<dbReference type="InterPro" id="IPR006675">
    <property type="entry name" value="HDIG_dom"/>
</dbReference>
<feature type="domain" description="HDOD" evidence="1">
    <location>
        <begin position="238"/>
        <end position="434"/>
    </location>
</feature>
<name>A0A975F1S5_9SPIR</name>
<protein>
    <submittedName>
        <fullName evidence="2">HDOD domain-containing protein</fullName>
    </submittedName>
</protein>
<dbReference type="PROSITE" id="PS51833">
    <property type="entry name" value="HDOD"/>
    <property type="match status" value="1"/>
</dbReference>
<organism evidence="2 3">
    <name type="scientific">Treponema parvum</name>
    <dbReference type="NCBI Taxonomy" id="138851"/>
    <lineage>
        <taxon>Bacteria</taxon>
        <taxon>Pseudomonadati</taxon>
        <taxon>Spirochaetota</taxon>
        <taxon>Spirochaetia</taxon>
        <taxon>Spirochaetales</taxon>
        <taxon>Treponemataceae</taxon>
        <taxon>Treponema</taxon>
    </lineage>
</organism>
<dbReference type="CDD" id="cd00077">
    <property type="entry name" value="HDc"/>
    <property type="match status" value="1"/>
</dbReference>
<evidence type="ECO:0000313" key="2">
    <source>
        <dbReference type="EMBL" id="QTQ12773.1"/>
    </source>
</evidence>
<dbReference type="InterPro" id="IPR003607">
    <property type="entry name" value="HD/PDEase_dom"/>
</dbReference>
<dbReference type="Proteomes" id="UP000671995">
    <property type="component" value="Chromosome"/>
</dbReference>
<sequence>MENSNKVTVDRSKIRMAIETGVPLSITTYTLPHDVEVYMTEVLTVFLTELGQKQMIEYLSYCLSELITNAKKANTKRVYFRTKNLDINNIGDYEKGMATFKEDTMKNINYYLELQKKAGLYVKFRLQMRKDKIRIEVRNNAEMTVFEYKRVHDKLSRAQQYTSINEAISQILDSSEGAGLGLIIMILMLSKIGLTEENFQTLCQDGETITRITLPLNKETQDSLTKLSAEFVKSINEIPQFPEHITKINRLLNDPDSKMSDIAAAISSDVSLTTELLHLVNSAAFALATPCHNVADAVKLIGIRGIKNLLFSIGSMETLAPGNDKVKRKIWENAQKVAFFSYNMARNYCSSERQLIDDSYICGLLHDIGKLLFQTAHPNLINDLRNKFSEKDIPVPVFELMIAGVNHGEIGAMITERWNFPEVITNVIRYHHDPDQAPEAYRKLTSLISLASLMVDYYDGNIDFYQIDESLLEMFHIESQEQFDRIVKKLGQALEKEND</sequence>
<reference evidence="2" key="1">
    <citation type="submission" date="2020-05" db="EMBL/GenBank/DDBJ databases">
        <authorList>
            <person name="Zeng H."/>
            <person name="Chan Y.K."/>
            <person name="Watt R.M."/>
        </authorList>
    </citation>
    <scope>NUCLEOTIDE SEQUENCE</scope>
    <source>
        <strain evidence="2">ATCC 700773</strain>
    </source>
</reference>
<dbReference type="InterPro" id="IPR013976">
    <property type="entry name" value="HDOD"/>
</dbReference>
<dbReference type="EMBL" id="CP054257">
    <property type="protein sequence ID" value="QTQ12773.1"/>
    <property type="molecule type" value="Genomic_DNA"/>
</dbReference>
<dbReference type="NCBIfam" id="TIGR00277">
    <property type="entry name" value="HDIG"/>
    <property type="match status" value="1"/>
</dbReference>
<reference evidence="2" key="2">
    <citation type="journal article" date="2021" name="Microbiol. Resour. Announc.">
        <title>Complete Genome Sequences of Three Human Oral Treponema parvum Isolates.</title>
        <authorList>
            <person name="Zeng H."/>
            <person name="Watt R.M."/>
        </authorList>
    </citation>
    <scope>NUCLEOTIDE SEQUENCE</scope>
    <source>
        <strain evidence="2">ATCC 700773</strain>
    </source>
</reference>
<dbReference type="RefSeq" id="WP_210117484.1">
    <property type="nucleotide sequence ID" value="NZ_CP054257.1"/>
</dbReference>
<dbReference type="Gene3D" id="1.10.3210.10">
    <property type="entry name" value="Hypothetical protein af1432"/>
    <property type="match status" value="1"/>
</dbReference>
<accession>A0A975F1S5</accession>